<feature type="transmembrane region" description="Helical" evidence="7">
    <location>
        <begin position="167"/>
        <end position="187"/>
    </location>
</feature>
<dbReference type="InterPro" id="IPR004630">
    <property type="entry name" value="UPF0324_YeiH-like"/>
</dbReference>
<evidence type="ECO:0000256" key="7">
    <source>
        <dbReference type="SAM" id="Phobius"/>
    </source>
</evidence>
<keyword evidence="3" id="KW-1003">Cell membrane</keyword>
<proteinExistence type="inferred from homology"/>
<evidence type="ECO:0000256" key="3">
    <source>
        <dbReference type="ARBA" id="ARBA00022475"/>
    </source>
</evidence>
<feature type="transmembrane region" description="Helical" evidence="7">
    <location>
        <begin position="43"/>
        <end position="66"/>
    </location>
</feature>
<organism evidence="8 9">
    <name type="scientific">Pseudoalteromonas xiamenensis</name>
    <dbReference type="NCBI Taxonomy" id="882626"/>
    <lineage>
        <taxon>Bacteria</taxon>
        <taxon>Pseudomonadati</taxon>
        <taxon>Pseudomonadota</taxon>
        <taxon>Gammaproteobacteria</taxon>
        <taxon>Alteromonadales</taxon>
        <taxon>Pseudoalteromonadaceae</taxon>
        <taxon>Pseudoalteromonas</taxon>
    </lineage>
</organism>
<comment type="subcellular location">
    <subcellularLocation>
        <location evidence="1">Cell membrane</location>
        <topology evidence="1">Multi-pass membrane protein</topology>
    </subcellularLocation>
</comment>
<dbReference type="GO" id="GO:0005886">
    <property type="term" value="C:plasma membrane"/>
    <property type="evidence" value="ECO:0007669"/>
    <property type="project" value="UniProtKB-SubCell"/>
</dbReference>
<dbReference type="PANTHER" id="PTHR30106">
    <property type="entry name" value="INNER MEMBRANE PROTEIN YEIH-RELATED"/>
    <property type="match status" value="1"/>
</dbReference>
<sequence length="345" mass="36281">MPRLLDKLAQPTRNELALYKLKGVVIVLVLALISQWLGSTKPFTSLGLGSLTLGIGLGAMIGNTLLHTLSPPVLDGVDFAKGPLLRLGVVLFGLRLTFSDIADVGVVGVVIDVVVVVSILCLAMLIGRKALGLDVQTSLLIGAGSAICGAAAILATEPVVKGAPHKVSVAIATVVTFGTLSLFAYPAIYHALPLTDAQFSLFVGATVHEVAQVVAIGSSINEHVADMAVVEKMVRVMLLAPVLMVLSSIVGRSTGDETKKVVIPWFAFVFIAVCAVNSLDFLSDLLRSWLLMVDQILLTMAMVALGLRTNLRAVCQVGKKPFLLAAVLYGVLLCGGLVLVQFAHR</sequence>
<evidence type="ECO:0000256" key="2">
    <source>
        <dbReference type="ARBA" id="ARBA00007977"/>
    </source>
</evidence>
<dbReference type="Proteomes" id="UP000664904">
    <property type="component" value="Chromosome"/>
</dbReference>
<evidence type="ECO:0000313" key="9">
    <source>
        <dbReference type="Proteomes" id="UP000664904"/>
    </source>
</evidence>
<evidence type="ECO:0000256" key="6">
    <source>
        <dbReference type="ARBA" id="ARBA00023136"/>
    </source>
</evidence>
<dbReference type="NCBIfam" id="TIGR00698">
    <property type="entry name" value="YeiH family putative sulfate export transporter"/>
    <property type="match status" value="1"/>
</dbReference>
<dbReference type="AlphaFoldDB" id="A0A975DFE3"/>
<dbReference type="Pfam" id="PF03601">
    <property type="entry name" value="Cons_hypoth698"/>
    <property type="match status" value="1"/>
</dbReference>
<dbReference type="EMBL" id="CP072133">
    <property type="protein sequence ID" value="QTH70665.1"/>
    <property type="molecule type" value="Genomic_DNA"/>
</dbReference>
<feature type="transmembrane region" description="Helical" evidence="7">
    <location>
        <begin position="104"/>
        <end position="126"/>
    </location>
</feature>
<protein>
    <submittedName>
        <fullName evidence="8">YeiH family putative sulfate export transporter</fullName>
    </submittedName>
</protein>
<evidence type="ECO:0000256" key="1">
    <source>
        <dbReference type="ARBA" id="ARBA00004651"/>
    </source>
</evidence>
<comment type="similarity">
    <text evidence="2">Belongs to the UPF0324 family.</text>
</comment>
<keyword evidence="6 7" id="KW-0472">Membrane</keyword>
<keyword evidence="9" id="KW-1185">Reference proteome</keyword>
<evidence type="ECO:0000313" key="8">
    <source>
        <dbReference type="EMBL" id="QTH70665.1"/>
    </source>
</evidence>
<dbReference type="InterPro" id="IPR018383">
    <property type="entry name" value="UPF0324_pro"/>
</dbReference>
<evidence type="ECO:0000256" key="5">
    <source>
        <dbReference type="ARBA" id="ARBA00022989"/>
    </source>
</evidence>
<feature type="transmembrane region" description="Helical" evidence="7">
    <location>
        <begin position="289"/>
        <end position="310"/>
    </location>
</feature>
<feature type="transmembrane region" description="Helical" evidence="7">
    <location>
        <begin position="138"/>
        <end position="155"/>
    </location>
</feature>
<accession>A0A975DFE3</accession>
<evidence type="ECO:0000256" key="4">
    <source>
        <dbReference type="ARBA" id="ARBA00022692"/>
    </source>
</evidence>
<dbReference type="PANTHER" id="PTHR30106:SF2">
    <property type="entry name" value="UPF0324 INNER MEMBRANE PROTEIN YEIH"/>
    <property type="match status" value="1"/>
</dbReference>
<feature type="transmembrane region" description="Helical" evidence="7">
    <location>
        <begin position="21"/>
        <end position="37"/>
    </location>
</feature>
<feature type="transmembrane region" description="Helical" evidence="7">
    <location>
        <begin position="322"/>
        <end position="343"/>
    </location>
</feature>
<name>A0A975DFE3_9GAMM</name>
<feature type="transmembrane region" description="Helical" evidence="7">
    <location>
        <begin position="262"/>
        <end position="283"/>
    </location>
</feature>
<gene>
    <name evidence="8" type="ORF">J5O05_12065</name>
</gene>
<dbReference type="KEGG" id="pxi:J5O05_12065"/>
<dbReference type="RefSeq" id="WP_208842249.1">
    <property type="nucleotide sequence ID" value="NZ_CP072133.1"/>
</dbReference>
<feature type="transmembrane region" description="Helical" evidence="7">
    <location>
        <begin position="232"/>
        <end position="250"/>
    </location>
</feature>
<reference evidence="8" key="1">
    <citation type="submission" date="2021-03" db="EMBL/GenBank/DDBJ databases">
        <title>Complete Genome of Pseudoalteromonas xiamenensis STKMTI.2, a new potential marine bacterium producing anti-Vibrio compounds.</title>
        <authorList>
            <person name="Handayani D.P."/>
            <person name="Isnansetyo A."/>
            <person name="Istiqomah I."/>
            <person name="Jumina J."/>
        </authorList>
    </citation>
    <scope>NUCLEOTIDE SEQUENCE</scope>
    <source>
        <strain evidence="8">STKMTI.2</strain>
    </source>
</reference>
<feature type="transmembrane region" description="Helical" evidence="7">
    <location>
        <begin position="199"/>
        <end position="220"/>
    </location>
</feature>
<keyword evidence="5 7" id="KW-1133">Transmembrane helix</keyword>
<keyword evidence="4 7" id="KW-0812">Transmembrane</keyword>